<organism evidence="1 2">
    <name type="scientific">Phocaeicola plebeius</name>
    <dbReference type="NCBI Taxonomy" id="310297"/>
    <lineage>
        <taxon>Bacteria</taxon>
        <taxon>Pseudomonadati</taxon>
        <taxon>Bacteroidota</taxon>
        <taxon>Bacteroidia</taxon>
        <taxon>Bacteroidales</taxon>
        <taxon>Bacteroidaceae</taxon>
        <taxon>Phocaeicola</taxon>
    </lineage>
</organism>
<dbReference type="AlphaFoldDB" id="A0A921HKQ4"/>
<evidence type="ECO:0000313" key="1">
    <source>
        <dbReference type="EMBL" id="HJF81290.1"/>
    </source>
</evidence>
<reference evidence="1" key="2">
    <citation type="submission" date="2021-09" db="EMBL/GenBank/DDBJ databases">
        <authorList>
            <person name="Gilroy R."/>
        </authorList>
    </citation>
    <scope>NUCLEOTIDE SEQUENCE</scope>
    <source>
        <strain evidence="1">9794</strain>
    </source>
</reference>
<accession>A0A921HKQ4</accession>
<name>A0A921HKQ4_9BACT</name>
<gene>
    <name evidence="1" type="ORF">K8V40_06515</name>
</gene>
<dbReference type="Proteomes" id="UP000722357">
    <property type="component" value="Unassembled WGS sequence"/>
</dbReference>
<reference evidence="1" key="1">
    <citation type="journal article" date="2021" name="PeerJ">
        <title>Extensive microbial diversity within the chicken gut microbiome revealed by metagenomics and culture.</title>
        <authorList>
            <person name="Gilroy R."/>
            <person name="Ravi A."/>
            <person name="Getino M."/>
            <person name="Pursley I."/>
            <person name="Horton D.L."/>
            <person name="Alikhan N.F."/>
            <person name="Baker D."/>
            <person name="Gharbi K."/>
            <person name="Hall N."/>
            <person name="Watson M."/>
            <person name="Adriaenssens E.M."/>
            <person name="Foster-Nyarko E."/>
            <person name="Jarju S."/>
            <person name="Secka A."/>
            <person name="Antonio M."/>
            <person name="Oren A."/>
            <person name="Chaudhuri R.R."/>
            <person name="La Ragione R."/>
            <person name="Hildebrand F."/>
            <person name="Pallen M.J."/>
        </authorList>
    </citation>
    <scope>NUCLEOTIDE SEQUENCE</scope>
    <source>
        <strain evidence="1">9794</strain>
    </source>
</reference>
<proteinExistence type="predicted"/>
<dbReference type="EMBL" id="DYWE01000066">
    <property type="protein sequence ID" value="HJF81290.1"/>
    <property type="molecule type" value="Genomic_DNA"/>
</dbReference>
<evidence type="ECO:0000313" key="2">
    <source>
        <dbReference type="Proteomes" id="UP000722357"/>
    </source>
</evidence>
<comment type="caution">
    <text evidence="1">The sequence shown here is derived from an EMBL/GenBank/DDBJ whole genome shotgun (WGS) entry which is preliminary data.</text>
</comment>
<sequence>METQKVILPFFYALFHAGFSSEENSSPIVSPQKESALHSELAFISSEESEKE</sequence>
<protein>
    <submittedName>
        <fullName evidence="1">Uncharacterized protein</fullName>
    </submittedName>
</protein>